<keyword evidence="1" id="KW-0472">Membrane</keyword>
<dbReference type="RefSeq" id="WP_369868279.1">
    <property type="nucleotide sequence ID" value="NZ_JBGFFE010000001.1"/>
</dbReference>
<feature type="transmembrane region" description="Helical" evidence="1">
    <location>
        <begin position="95"/>
        <end position="117"/>
    </location>
</feature>
<evidence type="ECO:0000256" key="1">
    <source>
        <dbReference type="SAM" id="Phobius"/>
    </source>
</evidence>
<keyword evidence="1" id="KW-1133">Transmembrane helix</keyword>
<evidence type="ECO:0000313" key="3">
    <source>
        <dbReference type="Proteomes" id="UP001565220"/>
    </source>
</evidence>
<feature type="transmembrane region" description="Helical" evidence="1">
    <location>
        <begin position="129"/>
        <end position="152"/>
    </location>
</feature>
<dbReference type="CDD" id="cd21808">
    <property type="entry name" value="ABC-2_lan_permease_MutG"/>
    <property type="match status" value="1"/>
</dbReference>
<dbReference type="Proteomes" id="UP001565220">
    <property type="component" value="Unassembled WGS sequence"/>
</dbReference>
<feature type="transmembrane region" description="Helical" evidence="1">
    <location>
        <begin position="21"/>
        <end position="41"/>
    </location>
</feature>
<evidence type="ECO:0000313" key="2">
    <source>
        <dbReference type="EMBL" id="MEY8762033.1"/>
    </source>
</evidence>
<dbReference type="Pfam" id="PF12730">
    <property type="entry name" value="ABC2_membrane_4"/>
    <property type="match status" value="1"/>
</dbReference>
<name>A0ABV4DVS1_9CLOT</name>
<comment type="caution">
    <text evidence="2">The sequence shown here is derived from an EMBL/GenBank/DDBJ whole genome shotgun (WGS) entry which is preliminary data.</text>
</comment>
<keyword evidence="1" id="KW-0812">Transmembrane</keyword>
<feature type="transmembrane region" description="Helical" evidence="1">
    <location>
        <begin position="53"/>
        <end position="74"/>
    </location>
</feature>
<reference evidence="2 3" key="1">
    <citation type="submission" date="2024-08" db="EMBL/GenBank/DDBJ databases">
        <title>Clostridium lapicellarii sp. nov., and Clostridium renhuaiense sp. nov., two species isolated from the mud in a fermentation cellar used for producing sauce-flavour Chinese liquors.</title>
        <authorList>
            <person name="Yang F."/>
            <person name="Wang H."/>
            <person name="Chen L.Q."/>
            <person name="Zhou N."/>
            <person name="Lu J.J."/>
            <person name="Pu X.X."/>
            <person name="Wan B."/>
            <person name="Wang L."/>
            <person name="Liu S.J."/>
        </authorList>
    </citation>
    <scope>NUCLEOTIDE SEQUENCE [LARGE SCALE GENOMIC DNA]</scope>
    <source>
        <strain evidence="2 3">MT-113</strain>
    </source>
</reference>
<accession>A0ABV4DVS1</accession>
<dbReference type="NCBIfam" id="TIGR03733">
    <property type="entry name" value="lanti_perm_MutG"/>
    <property type="match status" value="1"/>
</dbReference>
<protein>
    <submittedName>
        <fullName evidence="2">Lantibiotic immunity ABC transporter MutG family permease subunit</fullName>
    </submittedName>
</protein>
<dbReference type="EMBL" id="JBGFFE010000001">
    <property type="protein sequence ID" value="MEY8762033.1"/>
    <property type="molecule type" value="Genomic_DNA"/>
</dbReference>
<sequence>MVQFFRLVRADFQKIKRSSLLWIHILVPIFIAAAFVAYYSFSSVKEVSKISGYFEVLSIGFPLIIGIVTSNALEQEEDAGNFQQLLTAECRMAGFLSKIVMLFLLELFSLFIASGLFTAGMKFLNGDNLITAAIYGKIVLLLFSSMIFLYFLHVLCSLKFGSGASIGLGIGESLISALMLTGLGDKIWKWIPCAFGVRFSDYYIALNANTTNRAYIMGDFKSGICTCTVMTTVIIIISVVFFYSFEGRSGD</sequence>
<keyword evidence="3" id="KW-1185">Reference proteome</keyword>
<proteinExistence type="predicted"/>
<dbReference type="InterPro" id="IPR022294">
    <property type="entry name" value="ABC-transptr_permeasesu"/>
</dbReference>
<feature type="transmembrane region" description="Helical" evidence="1">
    <location>
        <begin position="223"/>
        <end position="245"/>
    </location>
</feature>
<organism evidence="2 3">
    <name type="scientific">Clostridium lapidicellarium</name>
    <dbReference type="NCBI Taxonomy" id="3240931"/>
    <lineage>
        <taxon>Bacteria</taxon>
        <taxon>Bacillati</taxon>
        <taxon>Bacillota</taxon>
        <taxon>Clostridia</taxon>
        <taxon>Eubacteriales</taxon>
        <taxon>Clostridiaceae</taxon>
        <taxon>Clostridium</taxon>
    </lineage>
</organism>
<gene>
    <name evidence="2" type="ORF">AB8S09_00035</name>
</gene>